<accession>A0A7W9YWE6</accession>
<evidence type="ECO:0000313" key="2">
    <source>
        <dbReference type="Proteomes" id="UP000535501"/>
    </source>
</evidence>
<dbReference type="AlphaFoldDB" id="A0A7W9YWE6"/>
<dbReference type="Proteomes" id="UP000535501">
    <property type="component" value="Unassembled WGS sequence"/>
</dbReference>
<name>A0A7W9YWE6_9HYPH</name>
<dbReference type="EMBL" id="JACHEJ010000003">
    <property type="protein sequence ID" value="MBB6179635.1"/>
    <property type="molecule type" value="Genomic_DNA"/>
</dbReference>
<organism evidence="1 2">
    <name type="scientific">Pseudorhizobium flavum</name>
    <dbReference type="NCBI Taxonomy" id="1335061"/>
    <lineage>
        <taxon>Bacteria</taxon>
        <taxon>Pseudomonadati</taxon>
        <taxon>Pseudomonadota</taxon>
        <taxon>Alphaproteobacteria</taxon>
        <taxon>Hyphomicrobiales</taxon>
        <taxon>Rhizobiaceae</taxon>
        <taxon>Rhizobium/Agrobacterium group</taxon>
        <taxon>Pseudorhizobium</taxon>
    </lineage>
</organism>
<protein>
    <submittedName>
        <fullName evidence="1">Uncharacterized protein</fullName>
    </submittedName>
</protein>
<keyword evidence="2" id="KW-1185">Reference proteome</keyword>
<gene>
    <name evidence="1" type="ORF">HNQ75_001603</name>
</gene>
<reference evidence="1 2" key="1">
    <citation type="submission" date="2020-08" db="EMBL/GenBank/DDBJ databases">
        <title>Genomic Encyclopedia of Type Strains, Phase IV (KMG-IV): sequencing the most valuable type-strain genomes for metagenomic binning, comparative biology and taxonomic classification.</title>
        <authorList>
            <person name="Goeker M."/>
        </authorList>
    </citation>
    <scope>NUCLEOTIDE SEQUENCE [LARGE SCALE GENOMIC DNA]</scope>
    <source>
        <strain evidence="1 2">DSM 102134</strain>
    </source>
</reference>
<dbReference type="RefSeq" id="WP_172977797.1">
    <property type="nucleotide sequence ID" value="NZ_CANLQM010000007.1"/>
</dbReference>
<comment type="caution">
    <text evidence="1">The sequence shown here is derived from an EMBL/GenBank/DDBJ whole genome shotgun (WGS) entry which is preliminary data.</text>
</comment>
<sequence>MGKPIALFFACAALTILVGSFIAPETGAAGGGKCAPAYGVDPCATGSIPGASTR</sequence>
<evidence type="ECO:0000313" key="1">
    <source>
        <dbReference type="EMBL" id="MBB6179635.1"/>
    </source>
</evidence>
<proteinExistence type="predicted"/>